<reference evidence="3" key="1">
    <citation type="submission" date="2018-04" db="EMBL/GenBank/DDBJ databases">
        <authorList>
            <person name="Liu S."/>
            <person name="Wang Z."/>
            <person name="Li J."/>
        </authorList>
    </citation>
    <scope>NUCLEOTIDE SEQUENCE [LARGE SCALE GENOMIC DNA]</scope>
    <source>
        <strain evidence="3">2189</strain>
    </source>
</reference>
<feature type="transmembrane region" description="Helical" evidence="1">
    <location>
        <begin position="42"/>
        <end position="71"/>
    </location>
</feature>
<gene>
    <name evidence="2" type="ORF">DF222_10195</name>
</gene>
<organism evidence="2 3">
    <name type="scientific">Corynebacterium yudongzhengii</name>
    <dbReference type="NCBI Taxonomy" id="2080740"/>
    <lineage>
        <taxon>Bacteria</taxon>
        <taxon>Bacillati</taxon>
        <taxon>Actinomycetota</taxon>
        <taxon>Actinomycetes</taxon>
        <taxon>Mycobacteriales</taxon>
        <taxon>Corynebacteriaceae</taxon>
        <taxon>Corynebacterium</taxon>
    </lineage>
</organism>
<accession>A0A2U1T4N3</accession>
<evidence type="ECO:0000313" key="2">
    <source>
        <dbReference type="EMBL" id="PWC00942.1"/>
    </source>
</evidence>
<dbReference type="RefSeq" id="WP_108432676.1">
    <property type="nucleotide sequence ID" value="NZ_CP026947.1"/>
</dbReference>
<feature type="transmembrane region" description="Helical" evidence="1">
    <location>
        <begin position="83"/>
        <end position="101"/>
    </location>
</feature>
<dbReference type="InterPro" id="IPR008407">
    <property type="entry name" value="Brnchd-chn_aa_trnsp_AzlD"/>
</dbReference>
<dbReference type="OrthoDB" id="5324916at2"/>
<sequence>MVAAVLVPIAIVTVLIRAVPFGVRRSLGSSPLVDFLGVTMPVGVMTVLVIYTLAGSAGSVAGLAPALIAGAGTVGVHLWLRRPAVSILGGTVLYVILANWVF</sequence>
<dbReference type="EMBL" id="QEEZ01000024">
    <property type="protein sequence ID" value="PWC00942.1"/>
    <property type="molecule type" value="Genomic_DNA"/>
</dbReference>
<keyword evidence="1" id="KW-1133">Transmembrane helix</keyword>
<dbReference type="Proteomes" id="UP000244989">
    <property type="component" value="Unassembled WGS sequence"/>
</dbReference>
<dbReference type="PIRSF" id="PIRSF003203">
    <property type="entry name" value="AzlD"/>
    <property type="match status" value="1"/>
</dbReference>
<keyword evidence="1" id="KW-0472">Membrane</keyword>
<evidence type="ECO:0000313" key="3">
    <source>
        <dbReference type="Proteomes" id="UP000244989"/>
    </source>
</evidence>
<dbReference type="Pfam" id="PF05437">
    <property type="entry name" value="AzlD"/>
    <property type="match status" value="1"/>
</dbReference>
<dbReference type="KEGG" id="cyz:C3B44_11480"/>
<dbReference type="AlphaFoldDB" id="A0A2U1T4N3"/>
<evidence type="ECO:0000256" key="1">
    <source>
        <dbReference type="SAM" id="Phobius"/>
    </source>
</evidence>
<comment type="caution">
    <text evidence="2">The sequence shown here is derived from an EMBL/GenBank/DDBJ whole genome shotgun (WGS) entry which is preliminary data.</text>
</comment>
<keyword evidence="1" id="KW-0812">Transmembrane</keyword>
<protein>
    <submittedName>
        <fullName evidence="2">Branched-chain amino acid ABC transporter permease</fullName>
    </submittedName>
</protein>
<keyword evidence="3" id="KW-1185">Reference proteome</keyword>
<proteinExistence type="predicted"/>
<name>A0A2U1T4N3_9CORY</name>